<dbReference type="EMBL" id="LK023317">
    <property type="protein sequence ID" value="CDS05781.1"/>
    <property type="molecule type" value="Genomic_DNA"/>
</dbReference>
<dbReference type="InterPro" id="IPR032675">
    <property type="entry name" value="LRR_dom_sf"/>
</dbReference>
<reference evidence="1" key="1">
    <citation type="journal article" date="2014" name="Genome Announc.">
        <title>De novo whole-genome sequence and genome annotation of Lichtheimia ramosa.</title>
        <authorList>
            <person name="Linde J."/>
            <person name="Schwartze V."/>
            <person name="Binder U."/>
            <person name="Lass-Florl C."/>
            <person name="Voigt K."/>
            <person name="Horn F."/>
        </authorList>
    </citation>
    <scope>NUCLEOTIDE SEQUENCE</scope>
    <source>
        <strain evidence="1">JMRC FSU:6197</strain>
    </source>
</reference>
<evidence type="ECO:0008006" key="2">
    <source>
        <dbReference type="Google" id="ProtNLM"/>
    </source>
</evidence>
<proteinExistence type="predicted"/>
<dbReference type="SUPFAM" id="SSF52047">
    <property type="entry name" value="RNI-like"/>
    <property type="match status" value="1"/>
</dbReference>
<name>A0A077WDN2_9FUNG</name>
<organism evidence="1">
    <name type="scientific">Lichtheimia ramosa</name>
    <dbReference type="NCBI Taxonomy" id="688394"/>
    <lineage>
        <taxon>Eukaryota</taxon>
        <taxon>Fungi</taxon>
        <taxon>Fungi incertae sedis</taxon>
        <taxon>Mucoromycota</taxon>
        <taxon>Mucoromycotina</taxon>
        <taxon>Mucoromycetes</taxon>
        <taxon>Mucorales</taxon>
        <taxon>Lichtheimiaceae</taxon>
        <taxon>Lichtheimia</taxon>
    </lineage>
</organism>
<dbReference type="Gene3D" id="3.80.10.10">
    <property type="entry name" value="Ribonuclease Inhibitor"/>
    <property type="match status" value="1"/>
</dbReference>
<dbReference type="OrthoDB" id="2235992at2759"/>
<dbReference type="AlphaFoldDB" id="A0A077WDN2"/>
<protein>
    <recommendedName>
        <fullName evidence="2">F-box domain-containing protein</fullName>
    </recommendedName>
</protein>
<sequence length="380" mass="43221">MPFLSSLISVCQSLTHLTCNTTSLVEADSLQQSTLEHNSEINHNMRFLRLGLPDSSLKQAMEVLVRCPDLRYFSSSSVNNTDARMVLSTCPKLAYFECQIYAKRYLQWLHHDINDIQSSSLEQQSHQTSTSLIELALEPISFEQQLHDMHHPHLQRLELNVTQEGEEIIRTLLQNTPLVEELQLNYYEMVDYIPTMIQSLSNLRTLQLTFNRTRTIYEEFASMFQGLHQLPSHLSVGIVCKLYTPLSSPDIDDILTSIAGIRQLKDIYLHISLSTDSDNNLISFFERVSHQIEAITLCVTPVSSSLLSLIAHRFRHLVHLRLLFCTRVNLDGLRTLVNTKTRTSAGTLSLEIEDCAFEDGAKTDNISVCIGQDPFPSLLQ</sequence>
<gene>
    <name evidence="1" type="ORF">LRAMOSA08309</name>
</gene>
<accession>A0A077WDN2</accession>
<evidence type="ECO:0000313" key="1">
    <source>
        <dbReference type="EMBL" id="CDS05781.1"/>
    </source>
</evidence>